<feature type="binding site" evidence="2">
    <location>
        <position position="118"/>
    </location>
    <ligand>
        <name>substrate</name>
    </ligand>
</feature>
<evidence type="ECO:0000256" key="2">
    <source>
        <dbReference type="PROSITE-ProRule" id="PRU00700"/>
    </source>
</evidence>
<dbReference type="PANTHER" id="PTHR33569:SF1">
    <property type="entry name" value="UREASE"/>
    <property type="match status" value="1"/>
</dbReference>
<proteinExistence type="predicted"/>
<dbReference type="PANTHER" id="PTHR33569">
    <property type="entry name" value="UREASE"/>
    <property type="match status" value="1"/>
</dbReference>
<reference evidence="4 5" key="1">
    <citation type="journal article" date="2019" name="Genome Biol. Evol.">
        <title>The Rhododendron genome and chromosomal organization provide insight into shared whole-genome duplications across the heath family (Ericaceae).</title>
        <authorList>
            <person name="Soza V.L."/>
            <person name="Lindsley D."/>
            <person name="Waalkes A."/>
            <person name="Ramage E."/>
            <person name="Patwardhan R.P."/>
            <person name="Burton J.N."/>
            <person name="Adey A."/>
            <person name="Kumar A."/>
            <person name="Qiu R."/>
            <person name="Shendure J."/>
            <person name="Hall B."/>
        </authorList>
    </citation>
    <scope>NUCLEOTIDE SEQUENCE [LARGE SCALE GENOMIC DNA]</scope>
    <source>
        <strain evidence="4">RSF 1966-606</strain>
    </source>
</reference>
<accession>A0A6A4L3G4</accession>
<dbReference type="Pfam" id="PF01979">
    <property type="entry name" value="Amidohydro_1"/>
    <property type="match status" value="1"/>
</dbReference>
<comment type="caution">
    <text evidence="2">Lacks conserved residue(s) required for the propagation of feature annotation.</text>
</comment>
<dbReference type="InterPro" id="IPR017951">
    <property type="entry name" value="Urease_asu_c"/>
</dbReference>
<comment type="caution">
    <text evidence="4">The sequence shown here is derived from an EMBL/GenBank/DDBJ whole genome shotgun (WGS) entry which is preliminary data.</text>
</comment>
<dbReference type="GO" id="GO:0016151">
    <property type="term" value="F:nickel cation binding"/>
    <property type="evidence" value="ECO:0007669"/>
    <property type="project" value="InterPro"/>
</dbReference>
<feature type="domain" description="Urease" evidence="3">
    <location>
        <begin position="28"/>
        <end position="171"/>
    </location>
</feature>
<dbReference type="InterPro" id="IPR017950">
    <property type="entry name" value="Urease_AS"/>
</dbReference>
<dbReference type="InterPro" id="IPR032466">
    <property type="entry name" value="Metal_Hydrolase"/>
</dbReference>
<keyword evidence="5" id="KW-1185">Reference proteome</keyword>
<organism evidence="4 5">
    <name type="scientific">Rhododendron williamsianum</name>
    <dbReference type="NCBI Taxonomy" id="262921"/>
    <lineage>
        <taxon>Eukaryota</taxon>
        <taxon>Viridiplantae</taxon>
        <taxon>Streptophyta</taxon>
        <taxon>Embryophyta</taxon>
        <taxon>Tracheophyta</taxon>
        <taxon>Spermatophyta</taxon>
        <taxon>Magnoliopsida</taxon>
        <taxon>eudicotyledons</taxon>
        <taxon>Gunneridae</taxon>
        <taxon>Pentapetalae</taxon>
        <taxon>asterids</taxon>
        <taxon>Ericales</taxon>
        <taxon>Ericaceae</taxon>
        <taxon>Ericoideae</taxon>
        <taxon>Rhodoreae</taxon>
        <taxon>Rhododendron</taxon>
    </lineage>
</organism>
<dbReference type="InterPro" id="IPR006680">
    <property type="entry name" value="Amidohydro-rel"/>
</dbReference>
<dbReference type="InterPro" id="IPR029754">
    <property type="entry name" value="Urease_Ni-bd"/>
</dbReference>
<dbReference type="PROSITE" id="PS00145">
    <property type="entry name" value="UREASE_2"/>
    <property type="match status" value="1"/>
</dbReference>
<feature type="non-terminal residue" evidence="4">
    <location>
        <position position="1"/>
    </location>
</feature>
<feature type="domain" description="Urease" evidence="3">
    <location>
        <begin position="227"/>
        <end position="284"/>
    </location>
</feature>
<dbReference type="AlphaFoldDB" id="A0A6A4L3G4"/>
<evidence type="ECO:0000313" key="4">
    <source>
        <dbReference type="EMBL" id="KAE9454203.1"/>
    </source>
</evidence>
<dbReference type="PROSITE" id="PS01120">
    <property type="entry name" value="UREASE_1"/>
    <property type="match status" value="1"/>
</dbReference>
<dbReference type="Gene3D" id="3.20.20.140">
    <property type="entry name" value="Metal-dependent hydrolases"/>
    <property type="match status" value="2"/>
</dbReference>
<gene>
    <name evidence="4" type="ORF">C3L33_13887</name>
</gene>
<dbReference type="PROSITE" id="PS51368">
    <property type="entry name" value="UREASE_3"/>
    <property type="match status" value="2"/>
</dbReference>
<evidence type="ECO:0000259" key="3">
    <source>
        <dbReference type="PROSITE" id="PS51368"/>
    </source>
</evidence>
<dbReference type="OrthoDB" id="1708534at2759"/>
<sequence>MIVRHINLYFNQVNTEAIAGEGMIITAGAIDCHVHFICPQLAHEAIASGITTLVGGGTGPADGTRATTCTPAPVQMKLMLESTDDLPLNFGFTGKGNGSKPEGLHEIVRAGAMGLKLHEDWGTTPAAIDNCLTVGDLYDIQVNIHTDTLNESGFVEHTIAAFRDRTIHTYHRYNLHSTHPTTAHPNPPGKLENLKVYLYPFGVCRPFNEIATSLPFLIKILVKSLWGGHAPDIIKVCGVKNVLPSSTNPTRPYTSNTIDEHLDMLMVCHHLDKDIPEDVAFAESEYGLKQLLQKISCMTWGQLASYHLIHRLWVVLERLPLHVLIILTDNISQLLMHHS</sequence>
<name>A0A6A4L3G4_9ERIC</name>
<evidence type="ECO:0000256" key="1">
    <source>
        <dbReference type="ARBA" id="ARBA00022801"/>
    </source>
</evidence>
<evidence type="ECO:0000313" key="5">
    <source>
        <dbReference type="Proteomes" id="UP000428333"/>
    </source>
</evidence>
<dbReference type="Proteomes" id="UP000428333">
    <property type="component" value="Linkage Group LG08"/>
</dbReference>
<dbReference type="SUPFAM" id="SSF51556">
    <property type="entry name" value="Metallo-dependent hydrolases"/>
    <property type="match status" value="2"/>
</dbReference>
<protein>
    <recommendedName>
        <fullName evidence="3">Urease domain-containing protein</fullName>
    </recommendedName>
</protein>
<dbReference type="GO" id="GO:0009039">
    <property type="term" value="F:urease activity"/>
    <property type="evidence" value="ECO:0007669"/>
    <property type="project" value="InterPro"/>
</dbReference>
<dbReference type="EMBL" id="QEFC01002140">
    <property type="protein sequence ID" value="KAE9454203.1"/>
    <property type="molecule type" value="Genomic_DNA"/>
</dbReference>
<feature type="active site" description="Proton donor" evidence="2">
    <location>
        <position position="269"/>
    </location>
</feature>
<keyword evidence="1 2" id="KW-0378">Hydrolase</keyword>
<dbReference type="InterPro" id="IPR050069">
    <property type="entry name" value="Urease_subunit"/>
</dbReference>